<dbReference type="OrthoDB" id="9217845at2759"/>
<dbReference type="SUPFAM" id="SSF53098">
    <property type="entry name" value="Ribonuclease H-like"/>
    <property type="match status" value="1"/>
</dbReference>
<dbReference type="Gene3D" id="1.10.4020.10">
    <property type="entry name" value="DNA breaking-rejoining enzymes"/>
    <property type="match status" value="1"/>
</dbReference>
<evidence type="ECO:0000256" key="7">
    <source>
        <dbReference type="ARBA" id="ARBA00022918"/>
    </source>
</evidence>
<dbReference type="Gene3D" id="3.10.10.10">
    <property type="entry name" value="HIV Type 1 Reverse Transcriptase, subunit A, domain 1"/>
    <property type="match status" value="1"/>
</dbReference>
<dbReference type="SUPFAM" id="SSF47353">
    <property type="entry name" value="Retrovirus capsid dimerization domain-like"/>
    <property type="match status" value="1"/>
</dbReference>
<dbReference type="Pfam" id="PF17917">
    <property type="entry name" value="RT_RNaseH"/>
    <property type="match status" value="1"/>
</dbReference>
<dbReference type="GO" id="GO:0008233">
    <property type="term" value="F:peptidase activity"/>
    <property type="evidence" value="ECO:0007669"/>
    <property type="project" value="UniProtKB-KW"/>
</dbReference>
<evidence type="ECO:0000313" key="12">
    <source>
        <dbReference type="EMBL" id="PIK41284.1"/>
    </source>
</evidence>
<reference evidence="12 13" key="1">
    <citation type="journal article" date="2017" name="PLoS Biol.">
        <title>The sea cucumber genome provides insights into morphological evolution and visceral regeneration.</title>
        <authorList>
            <person name="Zhang X."/>
            <person name="Sun L."/>
            <person name="Yuan J."/>
            <person name="Sun Y."/>
            <person name="Gao Y."/>
            <person name="Zhang L."/>
            <person name="Li S."/>
            <person name="Dai H."/>
            <person name="Hamel J.F."/>
            <person name="Liu C."/>
            <person name="Yu Y."/>
            <person name="Liu S."/>
            <person name="Lin W."/>
            <person name="Guo K."/>
            <person name="Jin S."/>
            <person name="Xu P."/>
            <person name="Storey K.B."/>
            <person name="Huan P."/>
            <person name="Zhang T."/>
            <person name="Zhou Y."/>
            <person name="Zhang J."/>
            <person name="Lin C."/>
            <person name="Li X."/>
            <person name="Xing L."/>
            <person name="Huo D."/>
            <person name="Sun M."/>
            <person name="Wang L."/>
            <person name="Mercier A."/>
            <person name="Li F."/>
            <person name="Yang H."/>
            <person name="Xiang J."/>
        </authorList>
    </citation>
    <scope>NUCLEOTIDE SEQUENCE [LARGE SCALE GENOMIC DNA]</scope>
    <source>
        <strain evidence="12">Shaxun</strain>
        <tissue evidence="12">Muscle</tissue>
    </source>
</reference>
<keyword evidence="7" id="KW-0695">RNA-directed DNA polymerase</keyword>
<dbReference type="Pfam" id="PF17921">
    <property type="entry name" value="Integrase_H2C2"/>
    <property type="match status" value="1"/>
</dbReference>
<evidence type="ECO:0000256" key="9">
    <source>
        <dbReference type="SAM" id="MobiDB-lite"/>
    </source>
</evidence>
<dbReference type="InterPro" id="IPR041373">
    <property type="entry name" value="RT_RNaseH"/>
</dbReference>
<feature type="region of interest" description="Disordered" evidence="9">
    <location>
        <begin position="269"/>
        <end position="320"/>
    </location>
</feature>
<evidence type="ECO:0000256" key="3">
    <source>
        <dbReference type="ARBA" id="ARBA00022695"/>
    </source>
</evidence>
<keyword evidence="8" id="KW-0479">Metal-binding</keyword>
<dbReference type="PANTHER" id="PTHR37984:SF5">
    <property type="entry name" value="PROTEIN NYNRIN-LIKE"/>
    <property type="match status" value="1"/>
</dbReference>
<dbReference type="GO" id="GO:0003676">
    <property type="term" value="F:nucleic acid binding"/>
    <property type="evidence" value="ECO:0007669"/>
    <property type="project" value="InterPro"/>
</dbReference>
<evidence type="ECO:0000256" key="1">
    <source>
        <dbReference type="ARBA" id="ARBA00022670"/>
    </source>
</evidence>
<evidence type="ECO:0000256" key="5">
    <source>
        <dbReference type="ARBA" id="ARBA00022759"/>
    </source>
</evidence>
<organism evidence="12 13">
    <name type="scientific">Stichopus japonicus</name>
    <name type="common">Sea cucumber</name>
    <dbReference type="NCBI Taxonomy" id="307972"/>
    <lineage>
        <taxon>Eukaryota</taxon>
        <taxon>Metazoa</taxon>
        <taxon>Echinodermata</taxon>
        <taxon>Eleutherozoa</taxon>
        <taxon>Echinozoa</taxon>
        <taxon>Holothuroidea</taxon>
        <taxon>Aspidochirotacea</taxon>
        <taxon>Aspidochirotida</taxon>
        <taxon>Stichopodidae</taxon>
        <taxon>Apostichopus</taxon>
    </lineage>
</organism>
<dbReference type="GO" id="GO:0008270">
    <property type="term" value="F:zinc ion binding"/>
    <property type="evidence" value="ECO:0007669"/>
    <property type="project" value="UniProtKB-KW"/>
</dbReference>
<evidence type="ECO:0000256" key="8">
    <source>
        <dbReference type="PROSITE-ProRule" id="PRU00047"/>
    </source>
</evidence>
<dbReference type="Proteomes" id="UP000230750">
    <property type="component" value="Unassembled WGS sequence"/>
</dbReference>
<feature type="region of interest" description="Disordered" evidence="9">
    <location>
        <begin position="33"/>
        <end position="64"/>
    </location>
</feature>
<keyword evidence="13" id="KW-1185">Reference proteome</keyword>
<comment type="caution">
    <text evidence="12">The sequence shown here is derived from an EMBL/GenBank/DDBJ whole genome shotgun (WGS) entry which is preliminary data.</text>
</comment>
<dbReference type="EMBL" id="MRZV01001033">
    <property type="protein sequence ID" value="PIK41284.1"/>
    <property type="molecule type" value="Genomic_DNA"/>
</dbReference>
<evidence type="ECO:0000256" key="6">
    <source>
        <dbReference type="ARBA" id="ARBA00022801"/>
    </source>
</evidence>
<evidence type="ECO:0008006" key="14">
    <source>
        <dbReference type="Google" id="ProtNLM"/>
    </source>
</evidence>
<keyword evidence="8" id="KW-0863">Zinc-finger</keyword>
<dbReference type="PROSITE" id="PS50878">
    <property type="entry name" value="RT_POL"/>
    <property type="match status" value="1"/>
</dbReference>
<dbReference type="Gene3D" id="3.30.420.10">
    <property type="entry name" value="Ribonuclease H-like superfamily/Ribonuclease H"/>
    <property type="match status" value="1"/>
</dbReference>
<dbReference type="InterPro" id="IPR038269">
    <property type="entry name" value="SCAN_sf"/>
</dbReference>
<dbReference type="InterPro" id="IPR000477">
    <property type="entry name" value="RT_dom"/>
</dbReference>
<dbReference type="FunFam" id="3.10.10.10:FF:000007">
    <property type="entry name" value="Retrovirus-related Pol polyprotein from transposon 17.6-like Protein"/>
    <property type="match status" value="1"/>
</dbReference>
<dbReference type="FunFam" id="3.30.70.270:FF:000020">
    <property type="entry name" value="Transposon Tf2-6 polyprotein-like Protein"/>
    <property type="match status" value="1"/>
</dbReference>
<dbReference type="FunFam" id="1.10.340.70:FF:000001">
    <property type="entry name" value="Retrovirus-related Pol polyprotein from transposon gypsy-like Protein"/>
    <property type="match status" value="1"/>
</dbReference>
<dbReference type="InterPro" id="IPR001878">
    <property type="entry name" value="Znf_CCHC"/>
</dbReference>
<dbReference type="GO" id="GO:0006508">
    <property type="term" value="P:proteolysis"/>
    <property type="evidence" value="ECO:0007669"/>
    <property type="project" value="UniProtKB-KW"/>
</dbReference>
<proteinExistence type="predicted"/>
<dbReference type="Gene3D" id="3.30.70.270">
    <property type="match status" value="2"/>
</dbReference>
<dbReference type="Pfam" id="PF02023">
    <property type="entry name" value="SCAN"/>
    <property type="match status" value="1"/>
</dbReference>
<feature type="compositionally biased region" description="Polar residues" evidence="9">
    <location>
        <begin position="269"/>
        <end position="296"/>
    </location>
</feature>
<dbReference type="GO" id="GO:0003964">
    <property type="term" value="F:RNA-directed DNA polymerase activity"/>
    <property type="evidence" value="ECO:0007669"/>
    <property type="project" value="UniProtKB-KW"/>
</dbReference>
<dbReference type="FunFam" id="3.10.20.370:FF:000001">
    <property type="entry name" value="Retrovirus-related Pol polyprotein from transposon 17.6-like protein"/>
    <property type="match status" value="1"/>
</dbReference>
<dbReference type="CDD" id="cd01647">
    <property type="entry name" value="RT_LTR"/>
    <property type="match status" value="1"/>
</dbReference>
<dbReference type="CDD" id="cd09274">
    <property type="entry name" value="RNase_HI_RT_Ty3"/>
    <property type="match status" value="1"/>
</dbReference>
<keyword evidence="8" id="KW-0862">Zinc</keyword>
<evidence type="ECO:0000256" key="4">
    <source>
        <dbReference type="ARBA" id="ARBA00022722"/>
    </source>
</evidence>
<dbReference type="SUPFAM" id="SSF56672">
    <property type="entry name" value="DNA/RNA polymerases"/>
    <property type="match status" value="1"/>
</dbReference>
<keyword evidence="2" id="KW-0808">Transferase</keyword>
<dbReference type="InterPro" id="IPR043502">
    <property type="entry name" value="DNA/RNA_pol_sf"/>
</dbReference>
<evidence type="ECO:0000313" key="13">
    <source>
        <dbReference type="Proteomes" id="UP000230750"/>
    </source>
</evidence>
<dbReference type="InterPro" id="IPR003309">
    <property type="entry name" value="SCAN_dom"/>
</dbReference>
<keyword evidence="3" id="KW-0548">Nucleotidyltransferase</keyword>
<dbReference type="InterPro" id="IPR043128">
    <property type="entry name" value="Rev_trsase/Diguanyl_cyclase"/>
</dbReference>
<evidence type="ECO:0000259" key="11">
    <source>
        <dbReference type="PROSITE" id="PS50878"/>
    </source>
</evidence>
<evidence type="ECO:0000259" key="10">
    <source>
        <dbReference type="PROSITE" id="PS50158"/>
    </source>
</evidence>
<dbReference type="InterPro" id="IPR012337">
    <property type="entry name" value="RNaseH-like_sf"/>
</dbReference>
<keyword evidence="5" id="KW-0255">Endonuclease</keyword>
<dbReference type="InterPro" id="IPR036397">
    <property type="entry name" value="RNaseH_sf"/>
</dbReference>
<protein>
    <recommendedName>
        <fullName evidence="14">Reverse transcriptase</fullName>
    </recommendedName>
</protein>
<accession>A0A2G8JZX8</accession>
<dbReference type="GO" id="GO:0004519">
    <property type="term" value="F:endonuclease activity"/>
    <property type="evidence" value="ECO:0007669"/>
    <property type="project" value="UniProtKB-KW"/>
</dbReference>
<dbReference type="InterPro" id="IPR050951">
    <property type="entry name" value="Retrovirus_Pol_polyprotein"/>
</dbReference>
<dbReference type="Pfam" id="PF00078">
    <property type="entry name" value="RVT_1"/>
    <property type="match status" value="1"/>
</dbReference>
<dbReference type="Gene3D" id="1.10.340.70">
    <property type="match status" value="1"/>
</dbReference>
<feature type="domain" description="CCHC-type" evidence="10">
    <location>
        <begin position="331"/>
        <end position="344"/>
    </location>
</feature>
<gene>
    <name evidence="12" type="ORF">BSL78_21861</name>
</gene>
<evidence type="ECO:0000256" key="2">
    <source>
        <dbReference type="ARBA" id="ARBA00022679"/>
    </source>
</evidence>
<keyword evidence="4" id="KW-0540">Nuclease</keyword>
<keyword evidence="1" id="KW-0645">Protease</keyword>
<dbReference type="PANTHER" id="PTHR37984">
    <property type="entry name" value="PROTEIN CBG26694"/>
    <property type="match status" value="1"/>
</dbReference>
<dbReference type="AlphaFoldDB" id="A0A2G8JZX8"/>
<sequence>MDRLQQCLTLGRELGLEGDGLIKFAQEQQALEREERRVERGEKQKAFERQEQDKAIEREHEERERERAHALEMKEYELKIAESRQNTQSTDSNDTVRTIPKLPKLPQFRDRFDDLDAYLLRFERFATSCGWLESNWALSLSALLTGRALEIYSRLPVATATDYEQLKSALLQSYQLTEGGYRDKFRIAKPSADETYVQFAERLNGYITRWMELAKIEKTFEGVIELLVREQLLASCNKELAIFLRERKPHSLSELTFLADQYALAHFRSSQTSNGNRPNNRSYNPNQNRGRGNTEQNHGDRSYRGGSNRGGRGNNNNRDNRFTVGQNFSGCFVCGNKSHLAKDCNRKFEGVPRDRLGGLEQDNTIATSPELAHNKDRPLGACVDIKLCRPTCFPSNGSYVKLACGHEIPLASAACNAGQGMPVLKGLIGNTEVEVLRDTGCSAVVVQEALINEKQLQGVKRRCALMDGTVREFPVAVINSLVDSDIPVVASRAELIKAQKEDSTLQKVRKLADESEIRLTGKANEIKFLVKENLLFREFKSERPGNLKIVTKQLVVPTKFRNQILTVAHDSPMAGHLGTKKTIDRIQAYFYWPGLQADVKRYCASCDICQRTFPKGKVQRVPLDKMPLIDTPFRRIAVDLVGPISPVSERGNRYILTIVDFATRYPEAVALPRIESERVAEALVEVCDKTQYHKDDAEVASSTVCLETLGAGVIEVDSETDQDAIIELPLEQKESVKDVNVGDCLKDIERKKVNKLLNEYTDVLTDLPGKTDLLEYAVTLTTDDPVRSRPYPAPHALRETIKSELDAMLRMGVIEPSTSKYASPIVMVRKKDNSNRFCVDYRKLNSVTLVDPEPIPNIEDLMSRISAGRYFSKLDLTKGYWQIPVTECDKDKTAFVTTEGLYQFTVLPFGMVNAPAAFTRMMRRLLNGLDHVINYIDDILIFTNDFAQHEKALRNVLERLRKAGLTARPSKCSVAYKSLQFLGHIVGEGLVKPLPEKVQAVMVASQPTTKKEVRSFLGLVGYYNKFIPNFSAIAAPMSDLTKKGQPNKVKWGVAQEVSFKVLKQRLANAPILHLPDPSLAYILRTDASDKGIGALLMQDIEGCKFPIAFASKKLLPREEKFSVIEKECLALVWAVKRFHVYLYGKQFTIETDHHPLAYITKAKMNNNRVMRWALDLQPYRYVVHVIKGSENFGADFLSRCVANDE</sequence>
<dbReference type="InterPro" id="IPR041588">
    <property type="entry name" value="Integrase_H2C2"/>
</dbReference>
<keyword evidence="6" id="KW-0378">Hydrolase</keyword>
<name>A0A2G8JZX8_STIJA</name>
<dbReference type="PROSITE" id="PS50158">
    <property type="entry name" value="ZF_CCHC"/>
    <property type="match status" value="1"/>
</dbReference>
<feature type="domain" description="Reverse transcriptase" evidence="11">
    <location>
        <begin position="809"/>
        <end position="986"/>
    </location>
</feature>